<feature type="transmembrane region" description="Helical" evidence="7">
    <location>
        <begin position="176"/>
        <end position="197"/>
    </location>
</feature>
<keyword evidence="3 7" id="KW-0812">Transmembrane</keyword>
<evidence type="ECO:0000313" key="9">
    <source>
        <dbReference type="EMBL" id="WWC14037.1"/>
    </source>
</evidence>
<dbReference type="GO" id="GO:0005886">
    <property type="term" value="C:plasma membrane"/>
    <property type="evidence" value="ECO:0007669"/>
    <property type="project" value="UniProtKB-SubCell"/>
</dbReference>
<dbReference type="GO" id="GO:0015171">
    <property type="term" value="F:amino acid transmembrane transporter activity"/>
    <property type="evidence" value="ECO:0007669"/>
    <property type="project" value="TreeGrafter"/>
</dbReference>
<feature type="transmembrane region" description="Helical" evidence="7">
    <location>
        <begin position="48"/>
        <end position="67"/>
    </location>
</feature>
<dbReference type="InterPro" id="IPR001123">
    <property type="entry name" value="LeuE-type"/>
</dbReference>
<keyword evidence="6 7" id="KW-0472">Membrane</keyword>
<keyword evidence="5 7" id="KW-1133">Transmembrane helix</keyword>
<keyword evidence="4" id="KW-0813">Transport</keyword>
<evidence type="ECO:0000256" key="4">
    <source>
        <dbReference type="ARBA" id="ARBA00022970"/>
    </source>
</evidence>
<keyword evidence="2" id="KW-1003">Cell membrane</keyword>
<dbReference type="PANTHER" id="PTHR30086:SF20">
    <property type="entry name" value="ARGININE EXPORTER PROTEIN ARGO-RELATED"/>
    <property type="match status" value="1"/>
</dbReference>
<feature type="transmembrane region" description="Helical" evidence="7">
    <location>
        <begin position="138"/>
        <end position="164"/>
    </location>
</feature>
<sequence>MNYALMAGYSMTVLALIATPGPVVLLVTGCAARDGASSAVRTMIGSNLASLVLMAVAAAMLTGAVAIHPDILLLLAALGSIYITWLALSMLRPSPVTPGAATARGGVWSGFVTALSNPKDILFFAAFFPQFIQITSDVGLSLGLLSIIWVAIDLGVLSFYILAIRRWLAPAHAHRLTTIAACFLLILGVYGVGYHFWLLAGH</sequence>
<evidence type="ECO:0000256" key="2">
    <source>
        <dbReference type="ARBA" id="ARBA00022475"/>
    </source>
</evidence>
<proteinExistence type="predicted"/>
<evidence type="ECO:0000256" key="1">
    <source>
        <dbReference type="ARBA" id="ARBA00004651"/>
    </source>
</evidence>
<organism evidence="8 10">
    <name type="scientific">Raoultella ornithinolytica</name>
    <name type="common">Klebsiella ornithinolytica</name>
    <dbReference type="NCBI Taxonomy" id="54291"/>
    <lineage>
        <taxon>Bacteria</taxon>
        <taxon>Pseudomonadati</taxon>
        <taxon>Pseudomonadota</taxon>
        <taxon>Gammaproteobacteria</taxon>
        <taxon>Enterobacterales</taxon>
        <taxon>Enterobacteriaceae</taxon>
        <taxon>Klebsiella/Raoultella group</taxon>
        <taxon>Raoultella</taxon>
    </lineage>
</organism>
<accession>A0A1Y6GI08</accession>
<comment type="subcellular location">
    <subcellularLocation>
        <location evidence="1">Cell membrane</location>
        <topology evidence="1">Multi-pass membrane protein</topology>
    </subcellularLocation>
</comment>
<keyword evidence="11" id="KW-1185">Reference proteome</keyword>
<dbReference type="EMBL" id="CP145163">
    <property type="protein sequence ID" value="WWC14037.1"/>
    <property type="molecule type" value="Genomic_DNA"/>
</dbReference>
<feature type="transmembrane region" description="Helical" evidence="7">
    <location>
        <begin position="72"/>
        <end position="91"/>
    </location>
</feature>
<dbReference type="Pfam" id="PF01810">
    <property type="entry name" value="LysE"/>
    <property type="match status" value="1"/>
</dbReference>
<dbReference type="PaxDb" id="1286170-RORB6_05520"/>
<evidence type="ECO:0000256" key="5">
    <source>
        <dbReference type="ARBA" id="ARBA00022989"/>
    </source>
</evidence>
<dbReference type="PANTHER" id="PTHR30086">
    <property type="entry name" value="ARGININE EXPORTER PROTEIN ARGO"/>
    <property type="match status" value="1"/>
</dbReference>
<evidence type="ECO:0000256" key="7">
    <source>
        <dbReference type="SAM" id="Phobius"/>
    </source>
</evidence>
<evidence type="ECO:0000313" key="8">
    <source>
        <dbReference type="EMBL" id="UXE40602.1"/>
    </source>
</evidence>
<evidence type="ECO:0000313" key="10">
    <source>
        <dbReference type="Proteomes" id="UP001064206"/>
    </source>
</evidence>
<dbReference type="EMBL" id="CP104450">
    <property type="protein sequence ID" value="UXE40602.1"/>
    <property type="molecule type" value="Genomic_DNA"/>
</dbReference>
<dbReference type="Proteomes" id="UP001350972">
    <property type="component" value="Chromosome"/>
</dbReference>
<dbReference type="GeneID" id="93753845"/>
<reference evidence="8" key="1">
    <citation type="submission" date="2022-09" db="EMBL/GenBank/DDBJ databases">
        <title>Multidrug resistance Raoultella ornithinolytica Strain MQB_Silv_108.</title>
        <authorList>
            <person name="Quintela-Baluja M."/>
        </authorList>
    </citation>
    <scope>NUCLEOTIDE SEQUENCE</scope>
    <source>
        <strain evidence="8">MQB_Silv_108</strain>
    </source>
</reference>
<dbReference type="eggNOG" id="COG1280">
    <property type="taxonomic scope" value="Bacteria"/>
</dbReference>
<evidence type="ECO:0000313" key="11">
    <source>
        <dbReference type="Proteomes" id="UP001350972"/>
    </source>
</evidence>
<keyword evidence="4" id="KW-0029">Amino-acid transport</keyword>
<dbReference type="Proteomes" id="UP001064206">
    <property type="component" value="Chromosome"/>
</dbReference>
<evidence type="ECO:0000256" key="3">
    <source>
        <dbReference type="ARBA" id="ARBA00022692"/>
    </source>
</evidence>
<dbReference type="AlphaFoldDB" id="A0A1Y6GI08"/>
<name>A0A1Y6GI08_RAOOR</name>
<dbReference type="RefSeq" id="WP_004862458.1">
    <property type="nucleotide sequence ID" value="NZ_ABDFAB020000002.1"/>
</dbReference>
<reference evidence="9 11" key="2">
    <citation type="submission" date="2024-02" db="EMBL/GenBank/DDBJ databases">
        <title>Tn5403 promotes plasmid rearrangements and degradation of the Klebsiella pneumoniae carbapenemase (KPC) transposon Tn4401.</title>
        <authorList>
            <person name="Sheppard A.E."/>
            <person name="Barry K.E."/>
            <person name="Parikh H.I."/>
            <person name="Vegesana K."/>
            <person name="Sebra R."/>
            <person name="George S."/>
            <person name="Sanderson N.D."/>
            <person name="Stoesser N."/>
            <person name="Eyre D.W."/>
            <person name="Crook D.W."/>
            <person name="Walker A.S."/>
            <person name="Mathers A.J."/>
        </authorList>
    </citation>
    <scope>NUCLEOTIDE SEQUENCE [LARGE SCALE GENOMIC DNA]</scope>
    <source>
        <strain evidence="9 11">CAV1921</strain>
    </source>
</reference>
<evidence type="ECO:0000256" key="6">
    <source>
        <dbReference type="ARBA" id="ARBA00023136"/>
    </source>
</evidence>
<gene>
    <name evidence="9" type="ORF">LM286_12340</name>
    <name evidence="8" type="ORF">N2J37_13070</name>
</gene>
<protein>
    <submittedName>
        <fullName evidence="8">LysE family translocator</fullName>
    </submittedName>
</protein>